<evidence type="ECO:0000256" key="2">
    <source>
        <dbReference type="ARBA" id="ARBA00023163"/>
    </source>
</evidence>
<keyword evidence="1 3" id="KW-0238">DNA-binding</keyword>
<dbReference type="Gene3D" id="1.10.30.10">
    <property type="entry name" value="High mobility group box domain"/>
    <property type="match status" value="1"/>
</dbReference>
<evidence type="ECO:0000313" key="6">
    <source>
        <dbReference type="EMBL" id="KAG5652711.1"/>
    </source>
</evidence>
<evidence type="ECO:0000256" key="4">
    <source>
        <dbReference type="SAM" id="MobiDB-lite"/>
    </source>
</evidence>
<feature type="domain" description="HMG box" evidence="5">
    <location>
        <begin position="24"/>
        <end position="94"/>
    </location>
</feature>
<dbReference type="GO" id="GO:0000122">
    <property type="term" value="P:negative regulation of transcription by RNA polymerase II"/>
    <property type="evidence" value="ECO:0007669"/>
    <property type="project" value="TreeGrafter"/>
</dbReference>
<dbReference type="PANTHER" id="PTHR10270:SF161">
    <property type="entry name" value="SEX-DETERMINING REGION Y PROTEIN"/>
    <property type="match status" value="1"/>
</dbReference>
<comment type="caution">
    <text evidence="6">The sequence shown here is derived from an EMBL/GenBank/DDBJ whole genome shotgun (WGS) entry which is preliminary data.</text>
</comment>
<evidence type="ECO:0000256" key="3">
    <source>
        <dbReference type="PROSITE-ProRule" id="PRU00267"/>
    </source>
</evidence>
<organism evidence="6 7">
    <name type="scientific">Sphagnurus paluster</name>
    <dbReference type="NCBI Taxonomy" id="117069"/>
    <lineage>
        <taxon>Eukaryota</taxon>
        <taxon>Fungi</taxon>
        <taxon>Dikarya</taxon>
        <taxon>Basidiomycota</taxon>
        <taxon>Agaricomycotina</taxon>
        <taxon>Agaricomycetes</taxon>
        <taxon>Agaricomycetidae</taxon>
        <taxon>Agaricales</taxon>
        <taxon>Tricholomatineae</taxon>
        <taxon>Lyophyllaceae</taxon>
        <taxon>Sphagnurus</taxon>
    </lineage>
</organism>
<protein>
    <recommendedName>
        <fullName evidence="5">HMG box domain-containing protein</fullName>
    </recommendedName>
</protein>
<dbReference type="InterPro" id="IPR050140">
    <property type="entry name" value="SRY-related_HMG-box_TF-like"/>
</dbReference>
<keyword evidence="2" id="KW-0804">Transcription</keyword>
<dbReference type="PROSITE" id="PS50118">
    <property type="entry name" value="HMG_BOX_2"/>
    <property type="match status" value="1"/>
</dbReference>
<dbReference type="GO" id="GO:0001228">
    <property type="term" value="F:DNA-binding transcription activator activity, RNA polymerase II-specific"/>
    <property type="evidence" value="ECO:0007669"/>
    <property type="project" value="TreeGrafter"/>
</dbReference>
<feature type="region of interest" description="Disordered" evidence="4">
    <location>
        <begin position="1"/>
        <end position="25"/>
    </location>
</feature>
<reference evidence="6" key="2">
    <citation type="submission" date="2021-10" db="EMBL/GenBank/DDBJ databases">
        <title>Phylogenomics reveals ancestral predisposition of the termite-cultivated fungus Termitomyces towards a domesticated lifestyle.</title>
        <authorList>
            <person name="Auxier B."/>
            <person name="Grum-Grzhimaylo A."/>
            <person name="Cardenas M.E."/>
            <person name="Lodge J.D."/>
            <person name="Laessoe T."/>
            <person name="Pedersen O."/>
            <person name="Smith M.E."/>
            <person name="Kuyper T.W."/>
            <person name="Franco-Molano E.A."/>
            <person name="Baroni T.J."/>
            <person name="Aanen D.K."/>
        </authorList>
    </citation>
    <scope>NUCLEOTIDE SEQUENCE</scope>
    <source>
        <strain evidence="6">D49</strain>
    </source>
</reference>
<proteinExistence type="predicted"/>
<dbReference type="PANTHER" id="PTHR10270">
    <property type="entry name" value="SOX TRANSCRIPTION FACTOR"/>
    <property type="match status" value="1"/>
</dbReference>
<dbReference type="SUPFAM" id="SSF47095">
    <property type="entry name" value="HMG-box"/>
    <property type="match status" value="1"/>
</dbReference>
<gene>
    <name evidence="6" type="ORF">H0H81_004024</name>
</gene>
<dbReference type="GO" id="GO:0005634">
    <property type="term" value="C:nucleus"/>
    <property type="evidence" value="ECO:0007669"/>
    <property type="project" value="UniProtKB-UniRule"/>
</dbReference>
<feature type="compositionally biased region" description="Polar residues" evidence="4">
    <location>
        <begin position="1"/>
        <end position="17"/>
    </location>
</feature>
<reference evidence="6" key="1">
    <citation type="submission" date="2021-02" db="EMBL/GenBank/DDBJ databases">
        <authorList>
            <person name="Nieuwenhuis M."/>
            <person name="Van De Peppel L.J.J."/>
        </authorList>
    </citation>
    <scope>NUCLEOTIDE SEQUENCE</scope>
    <source>
        <strain evidence="6">D49</strain>
    </source>
</reference>
<dbReference type="Proteomes" id="UP000717328">
    <property type="component" value="Unassembled WGS sequence"/>
</dbReference>
<keyword evidence="7" id="KW-1185">Reference proteome</keyword>
<dbReference type="CDD" id="cd01389">
    <property type="entry name" value="HMG-box_ROX1-like"/>
    <property type="match status" value="1"/>
</dbReference>
<dbReference type="Pfam" id="PF00505">
    <property type="entry name" value="HMG_box"/>
    <property type="match status" value="1"/>
</dbReference>
<evidence type="ECO:0000259" key="5">
    <source>
        <dbReference type="PROSITE" id="PS50118"/>
    </source>
</evidence>
<dbReference type="InterPro" id="IPR036910">
    <property type="entry name" value="HMG_box_dom_sf"/>
</dbReference>
<evidence type="ECO:0000256" key="1">
    <source>
        <dbReference type="ARBA" id="ARBA00023125"/>
    </source>
</evidence>
<name>A0A9P7KML4_9AGAR</name>
<dbReference type="EMBL" id="JABCKI010000104">
    <property type="protein sequence ID" value="KAG5652711.1"/>
    <property type="molecule type" value="Genomic_DNA"/>
</dbReference>
<dbReference type="AlphaFoldDB" id="A0A9P7KML4"/>
<evidence type="ECO:0000313" key="7">
    <source>
        <dbReference type="Proteomes" id="UP000717328"/>
    </source>
</evidence>
<accession>A0A9P7KML4</accession>
<dbReference type="OrthoDB" id="6247875at2759"/>
<dbReference type="InterPro" id="IPR009071">
    <property type="entry name" value="HMG_box_dom"/>
</dbReference>
<sequence>MYNPAQTDQKIGMSSSPKQKKNKIPRPMNCFMLYRQQLLRNQSLPDLPKLGTDESRSGWVAQKWHNETPETKATFKKLAQEIKREHERKYPGYKFSPVHRETKEKLKWTKDSRARESVREASSKITDSSFGVATGSNQRQPENGFERRVSVAMGLSPSWEPAMHLSPEWSPRYSSSSFSSPHSGATCSNLYSPCSTTRSLSPFSCVSPQQSTSMLTPSYSPNAAAGEQFEHWVNQCRSAHQAPFSIDTYAELASTYQDCWSVIRYNREEDARRSSRSYEEQLYTADIASEPISLPTIPAISTLWNMNESHSGAQPSLLLSTEEDSLAPKPDTWREELDLDAILSCFGEPFTTQNVEER</sequence>
<dbReference type="SMART" id="SM00398">
    <property type="entry name" value="HMG"/>
    <property type="match status" value="1"/>
</dbReference>
<dbReference type="GO" id="GO:0030154">
    <property type="term" value="P:cell differentiation"/>
    <property type="evidence" value="ECO:0007669"/>
    <property type="project" value="TreeGrafter"/>
</dbReference>
<feature type="DNA-binding region" description="HMG box" evidence="3">
    <location>
        <begin position="24"/>
        <end position="94"/>
    </location>
</feature>
<keyword evidence="3" id="KW-0539">Nucleus</keyword>
<dbReference type="GO" id="GO:0000978">
    <property type="term" value="F:RNA polymerase II cis-regulatory region sequence-specific DNA binding"/>
    <property type="evidence" value="ECO:0007669"/>
    <property type="project" value="TreeGrafter"/>
</dbReference>